<gene>
    <name evidence="2" type="ORF">Q2T42_18170</name>
</gene>
<reference evidence="2" key="1">
    <citation type="journal article" date="2023" name="Plants (Basel)">
        <title>Genomic Analysis of Leptolyngbya boryana CZ1 Reveals Efficient Carbon Fixation Modules.</title>
        <authorList>
            <person name="Bai X."/>
            <person name="Wang H."/>
            <person name="Cheng W."/>
            <person name="Wang J."/>
            <person name="Ma M."/>
            <person name="Hu H."/>
            <person name="Song Z."/>
            <person name="Ma H."/>
            <person name="Fan Y."/>
            <person name="Du C."/>
            <person name="Xu J."/>
        </authorList>
    </citation>
    <scope>NUCLEOTIDE SEQUENCE</scope>
    <source>
        <strain evidence="2">CZ1</strain>
    </source>
</reference>
<sequence>MSKISPSKRLTNCCIQFASLGLVGLITLLAQFDAHAAPVCNRNESTCEPTAIVTPQSTKTITVPTTLLTTIVNNLIQGSELHLNNFGPKHGKSWHKPNDSFIKLSQALGGTETRFTLPEKRIDLDCGTFCPDLGTGRFYVQDWNLAQSQVTWQNPHFKLSLSFESTGREIKGFHTGTATLGDSGIPDAQIDNARLDIYVKPVVSEGRLTYLVASTDFNSSIQATGACNVFGIDICNRLFQYKSELTSQVESQIKAKLNDRALRDHVTNALQLKLNQLGIGTITQVSVNGENLVIQFTGS</sequence>
<dbReference type="RefSeq" id="WP_316425937.1">
    <property type="nucleotide sequence ID" value="NZ_CP130144.1"/>
</dbReference>
<evidence type="ECO:0000256" key="1">
    <source>
        <dbReference type="SAM" id="SignalP"/>
    </source>
</evidence>
<name>A0AA96WPQ5_LEPBY</name>
<accession>A0AA96WPQ5</accession>
<feature type="signal peptide" evidence="1">
    <location>
        <begin position="1"/>
        <end position="36"/>
    </location>
</feature>
<evidence type="ECO:0008006" key="3">
    <source>
        <dbReference type="Google" id="ProtNLM"/>
    </source>
</evidence>
<protein>
    <recommendedName>
        <fullName evidence="3">DUF4403 family protein</fullName>
    </recommendedName>
</protein>
<proteinExistence type="predicted"/>
<dbReference type="EMBL" id="CP130144">
    <property type="protein sequence ID" value="WNZ43770.1"/>
    <property type="molecule type" value="Genomic_DNA"/>
</dbReference>
<organism evidence="2">
    <name type="scientific">Leptolyngbya boryana CZ1</name>
    <dbReference type="NCBI Taxonomy" id="3060204"/>
    <lineage>
        <taxon>Bacteria</taxon>
        <taxon>Bacillati</taxon>
        <taxon>Cyanobacteriota</taxon>
        <taxon>Cyanophyceae</taxon>
        <taxon>Leptolyngbyales</taxon>
        <taxon>Leptolyngbyaceae</taxon>
        <taxon>Leptolyngbya group</taxon>
        <taxon>Leptolyngbya</taxon>
    </lineage>
</organism>
<evidence type="ECO:0000313" key="2">
    <source>
        <dbReference type="EMBL" id="WNZ43770.1"/>
    </source>
</evidence>
<keyword evidence="1" id="KW-0732">Signal</keyword>
<dbReference type="AlphaFoldDB" id="A0AA96WPQ5"/>
<reference evidence="2" key="2">
    <citation type="submission" date="2023-07" db="EMBL/GenBank/DDBJ databases">
        <authorList>
            <person name="Bai X.-H."/>
            <person name="Wang H.-H."/>
            <person name="Wang J."/>
            <person name="Ma M.-Y."/>
            <person name="Hu H.-H."/>
            <person name="Song Z.-L."/>
            <person name="Ma H.-G."/>
            <person name="Fan Y."/>
            <person name="Du C.-Y."/>
            <person name="Xu J.-C."/>
        </authorList>
    </citation>
    <scope>NUCLEOTIDE SEQUENCE</scope>
    <source>
        <strain evidence="2">CZ1</strain>
    </source>
</reference>
<feature type="chain" id="PRO_5041657259" description="DUF4403 family protein" evidence="1">
    <location>
        <begin position="37"/>
        <end position="299"/>
    </location>
</feature>